<organism evidence="3 4">
    <name type="scientific">Ridgeia piscesae</name>
    <name type="common">Tubeworm</name>
    <dbReference type="NCBI Taxonomy" id="27915"/>
    <lineage>
        <taxon>Eukaryota</taxon>
        <taxon>Metazoa</taxon>
        <taxon>Spiralia</taxon>
        <taxon>Lophotrochozoa</taxon>
        <taxon>Annelida</taxon>
        <taxon>Polychaeta</taxon>
        <taxon>Sedentaria</taxon>
        <taxon>Canalipalpata</taxon>
        <taxon>Sabellida</taxon>
        <taxon>Siboglinidae</taxon>
        <taxon>Ridgeia</taxon>
    </lineage>
</organism>
<evidence type="ECO:0000313" key="3">
    <source>
        <dbReference type="EMBL" id="KAK2177489.1"/>
    </source>
</evidence>
<sequence>MASRSLIFTVLLLCVVAVVSAASVKVDPSSVSIKPMPICYCPKGYVVRYYSYYRCECYKFVRDLASWAEAKVYCGVMHARMVEVKDQATHNWLQHQLYSRESQFHHHLLEKAEYWLGATDLEVEKYWKWDPSNTAVAPLFQHWLPNEPNNYLGYQNCMAIRRRCWDAKCIDYGWFDDDCYQKKFYICEKRGYSIIKPVDDVKEREKA</sequence>
<dbReference type="InterPro" id="IPR016186">
    <property type="entry name" value="C-type_lectin-like/link_sf"/>
</dbReference>
<dbReference type="InterPro" id="IPR050111">
    <property type="entry name" value="C-type_lectin/snaclec_domain"/>
</dbReference>
<accession>A0AAD9NS65</accession>
<feature type="chain" id="PRO_5042263579" description="C-type lectin domain-containing protein" evidence="1">
    <location>
        <begin position="22"/>
        <end position="207"/>
    </location>
</feature>
<dbReference type="PROSITE" id="PS50041">
    <property type="entry name" value="C_TYPE_LECTIN_2"/>
    <property type="match status" value="1"/>
</dbReference>
<dbReference type="EMBL" id="JAODUO010000594">
    <property type="protein sequence ID" value="KAK2177489.1"/>
    <property type="molecule type" value="Genomic_DNA"/>
</dbReference>
<feature type="signal peptide" evidence="1">
    <location>
        <begin position="1"/>
        <end position="21"/>
    </location>
</feature>
<name>A0AAD9NS65_RIDPI</name>
<dbReference type="CDD" id="cd00037">
    <property type="entry name" value="CLECT"/>
    <property type="match status" value="1"/>
</dbReference>
<dbReference type="Proteomes" id="UP001209878">
    <property type="component" value="Unassembled WGS sequence"/>
</dbReference>
<keyword evidence="4" id="KW-1185">Reference proteome</keyword>
<reference evidence="3" key="1">
    <citation type="journal article" date="2023" name="Mol. Biol. Evol.">
        <title>Third-Generation Sequencing Reveals the Adaptive Role of the Epigenome in Three Deep-Sea Polychaetes.</title>
        <authorList>
            <person name="Perez M."/>
            <person name="Aroh O."/>
            <person name="Sun Y."/>
            <person name="Lan Y."/>
            <person name="Juniper S.K."/>
            <person name="Young C.R."/>
            <person name="Angers B."/>
            <person name="Qian P.Y."/>
        </authorList>
    </citation>
    <scope>NUCLEOTIDE SEQUENCE</scope>
    <source>
        <strain evidence="3">R07B-5</strain>
    </source>
</reference>
<feature type="domain" description="C-type lectin" evidence="2">
    <location>
        <begin position="53"/>
        <end position="188"/>
    </location>
</feature>
<dbReference type="Gene3D" id="3.10.100.10">
    <property type="entry name" value="Mannose-Binding Protein A, subunit A"/>
    <property type="match status" value="1"/>
</dbReference>
<proteinExistence type="predicted"/>
<dbReference type="PANTHER" id="PTHR22803">
    <property type="entry name" value="MANNOSE, PHOSPHOLIPASE, LECTIN RECEPTOR RELATED"/>
    <property type="match status" value="1"/>
</dbReference>
<gene>
    <name evidence="3" type="ORF">NP493_595g01028</name>
</gene>
<evidence type="ECO:0000256" key="1">
    <source>
        <dbReference type="SAM" id="SignalP"/>
    </source>
</evidence>
<dbReference type="AlphaFoldDB" id="A0AAD9NS65"/>
<evidence type="ECO:0000313" key="4">
    <source>
        <dbReference type="Proteomes" id="UP001209878"/>
    </source>
</evidence>
<comment type="caution">
    <text evidence="3">The sequence shown here is derived from an EMBL/GenBank/DDBJ whole genome shotgun (WGS) entry which is preliminary data.</text>
</comment>
<dbReference type="InterPro" id="IPR016187">
    <property type="entry name" value="CTDL_fold"/>
</dbReference>
<evidence type="ECO:0000259" key="2">
    <source>
        <dbReference type="PROSITE" id="PS50041"/>
    </source>
</evidence>
<keyword evidence="1" id="KW-0732">Signal</keyword>
<protein>
    <recommendedName>
        <fullName evidence="2">C-type lectin domain-containing protein</fullName>
    </recommendedName>
</protein>
<dbReference type="SUPFAM" id="SSF56436">
    <property type="entry name" value="C-type lectin-like"/>
    <property type="match status" value="1"/>
</dbReference>
<dbReference type="Pfam" id="PF00059">
    <property type="entry name" value="Lectin_C"/>
    <property type="match status" value="1"/>
</dbReference>
<dbReference type="SMART" id="SM00034">
    <property type="entry name" value="CLECT"/>
    <property type="match status" value="1"/>
</dbReference>
<dbReference type="InterPro" id="IPR001304">
    <property type="entry name" value="C-type_lectin-like"/>
</dbReference>